<sequence length="73" mass="7265">MRAGNDGSGAAVTVDLMMVVGPGVDVGVLGVLTTTTTTIAAQIITAAAKMAMAITDEESERVVTMGVGALSRL</sequence>
<keyword evidence="2" id="KW-1185">Reference proteome</keyword>
<accession>A0A1E3RRS3</accession>
<evidence type="ECO:0000313" key="1">
    <source>
        <dbReference type="EMBL" id="ODQ92531.1"/>
    </source>
</evidence>
<name>A0A1E3RRS3_MYCFV</name>
<protein>
    <submittedName>
        <fullName evidence="1">Uncharacterized protein</fullName>
    </submittedName>
</protein>
<comment type="caution">
    <text evidence="1">The sequence shown here is derived from an EMBL/GenBank/DDBJ whole genome shotgun (WGS) entry which is preliminary data.</text>
</comment>
<gene>
    <name evidence="1" type="ORF">BHQ18_02055</name>
</gene>
<reference evidence="2" key="1">
    <citation type="submission" date="2016-09" db="EMBL/GenBank/DDBJ databases">
        <authorList>
            <person name="Greninger A.L."/>
            <person name="Jerome K.R."/>
            <person name="Mcnair B."/>
            <person name="Wallis C."/>
            <person name="Fang F."/>
        </authorList>
    </citation>
    <scope>NUCLEOTIDE SEQUENCE [LARGE SCALE GENOMIC DNA]</scope>
    <source>
        <strain evidence="2">M6</strain>
    </source>
</reference>
<dbReference type="EMBL" id="MIHA01000001">
    <property type="protein sequence ID" value="ODQ92531.1"/>
    <property type="molecule type" value="Genomic_DNA"/>
</dbReference>
<proteinExistence type="predicted"/>
<dbReference type="Proteomes" id="UP000094053">
    <property type="component" value="Unassembled WGS sequence"/>
</dbReference>
<dbReference type="AlphaFoldDB" id="A0A1E3RRS3"/>
<evidence type="ECO:0000313" key="2">
    <source>
        <dbReference type="Proteomes" id="UP000094053"/>
    </source>
</evidence>
<organism evidence="1 2">
    <name type="scientific">Mycolicibacterium flavescens</name>
    <name type="common">Mycobacterium flavescens</name>
    <dbReference type="NCBI Taxonomy" id="1776"/>
    <lineage>
        <taxon>Bacteria</taxon>
        <taxon>Bacillati</taxon>
        <taxon>Actinomycetota</taxon>
        <taxon>Actinomycetes</taxon>
        <taxon>Mycobacteriales</taxon>
        <taxon>Mycobacteriaceae</taxon>
        <taxon>Mycolicibacterium</taxon>
    </lineage>
</organism>